<dbReference type="PANTHER" id="PTHR10622">
    <property type="entry name" value="HET DOMAIN-CONTAINING PROTEIN"/>
    <property type="match status" value="1"/>
</dbReference>
<dbReference type="RefSeq" id="XP_033668824.1">
    <property type="nucleotide sequence ID" value="XM_033810566.1"/>
</dbReference>
<organism evidence="3 4">
    <name type="scientific">Zasmidium cellare ATCC 36951</name>
    <dbReference type="NCBI Taxonomy" id="1080233"/>
    <lineage>
        <taxon>Eukaryota</taxon>
        <taxon>Fungi</taxon>
        <taxon>Dikarya</taxon>
        <taxon>Ascomycota</taxon>
        <taxon>Pezizomycotina</taxon>
        <taxon>Dothideomycetes</taxon>
        <taxon>Dothideomycetidae</taxon>
        <taxon>Mycosphaerellales</taxon>
        <taxon>Mycosphaerellaceae</taxon>
        <taxon>Zasmidium</taxon>
    </lineage>
</organism>
<evidence type="ECO:0000313" key="4">
    <source>
        <dbReference type="Proteomes" id="UP000799537"/>
    </source>
</evidence>
<name>A0A6A6CLC2_ZASCE</name>
<dbReference type="Pfam" id="PF26640">
    <property type="entry name" value="DUF8212"/>
    <property type="match status" value="1"/>
</dbReference>
<evidence type="ECO:0000259" key="1">
    <source>
        <dbReference type="Pfam" id="PF06985"/>
    </source>
</evidence>
<feature type="domain" description="DUF8212" evidence="2">
    <location>
        <begin position="217"/>
        <end position="251"/>
    </location>
</feature>
<gene>
    <name evidence="3" type="ORF">M409DRAFT_36518</name>
</gene>
<dbReference type="GeneID" id="54563838"/>
<evidence type="ECO:0000259" key="2">
    <source>
        <dbReference type="Pfam" id="PF26640"/>
    </source>
</evidence>
<evidence type="ECO:0000313" key="3">
    <source>
        <dbReference type="EMBL" id="KAF2167935.1"/>
    </source>
</evidence>
<dbReference type="Pfam" id="PF06985">
    <property type="entry name" value="HET"/>
    <property type="match status" value="1"/>
</dbReference>
<dbReference type="EMBL" id="ML993592">
    <property type="protein sequence ID" value="KAF2167935.1"/>
    <property type="molecule type" value="Genomic_DNA"/>
</dbReference>
<sequence>MWLLNAHSLALDSVTGSQDVKYAILSHTWGEGEVTFQEVFSGKASKKKGYQKVVNTCRQALKDGIDRVWIDTCCINKESSAELTESINSMWRWYCDAEICYAYLEDANAHGHDALARSRWFTRGWTLQELIAPTKVIFYNGVWQELGRRDTLLRTLWHITKIDPSVLVDRKKLSGVVVARKMSWAAHRATTRLEDRAYSLLGIFGVNMPLLYGEGERAFIRLQEEIIKTSTDHSIFAWSSLNPRPHDDDELDLLFAKSPRDFSHCIMMVRWTPGHLDEEFHLRNR</sequence>
<dbReference type="PANTHER" id="PTHR10622:SF12">
    <property type="entry name" value="HET DOMAIN-CONTAINING PROTEIN"/>
    <property type="match status" value="1"/>
</dbReference>
<reference evidence="3" key="1">
    <citation type="journal article" date="2020" name="Stud. Mycol.">
        <title>101 Dothideomycetes genomes: a test case for predicting lifestyles and emergence of pathogens.</title>
        <authorList>
            <person name="Haridas S."/>
            <person name="Albert R."/>
            <person name="Binder M."/>
            <person name="Bloem J."/>
            <person name="Labutti K."/>
            <person name="Salamov A."/>
            <person name="Andreopoulos B."/>
            <person name="Baker S."/>
            <person name="Barry K."/>
            <person name="Bills G."/>
            <person name="Bluhm B."/>
            <person name="Cannon C."/>
            <person name="Castanera R."/>
            <person name="Culley D."/>
            <person name="Daum C."/>
            <person name="Ezra D."/>
            <person name="Gonzalez J."/>
            <person name="Henrissat B."/>
            <person name="Kuo A."/>
            <person name="Liang C."/>
            <person name="Lipzen A."/>
            <person name="Lutzoni F."/>
            <person name="Magnuson J."/>
            <person name="Mondo S."/>
            <person name="Nolan M."/>
            <person name="Ohm R."/>
            <person name="Pangilinan J."/>
            <person name="Park H.-J."/>
            <person name="Ramirez L."/>
            <person name="Alfaro M."/>
            <person name="Sun H."/>
            <person name="Tritt A."/>
            <person name="Yoshinaga Y."/>
            <person name="Zwiers L.-H."/>
            <person name="Turgeon B."/>
            <person name="Goodwin S."/>
            <person name="Spatafora J."/>
            <person name="Crous P."/>
            <person name="Grigoriev I."/>
        </authorList>
    </citation>
    <scope>NUCLEOTIDE SEQUENCE</scope>
    <source>
        <strain evidence="3">ATCC 36951</strain>
    </source>
</reference>
<accession>A0A6A6CLC2</accession>
<keyword evidence="4" id="KW-1185">Reference proteome</keyword>
<dbReference type="OrthoDB" id="20872at2759"/>
<protein>
    <submittedName>
        <fullName evidence="3">Uncharacterized protein</fullName>
    </submittedName>
</protein>
<dbReference type="Proteomes" id="UP000799537">
    <property type="component" value="Unassembled WGS sequence"/>
</dbReference>
<dbReference type="InterPro" id="IPR010730">
    <property type="entry name" value="HET"/>
</dbReference>
<feature type="domain" description="Heterokaryon incompatibility" evidence="1">
    <location>
        <begin position="22"/>
        <end position="111"/>
    </location>
</feature>
<dbReference type="InterPro" id="IPR058525">
    <property type="entry name" value="DUF8212"/>
</dbReference>
<proteinExistence type="predicted"/>
<dbReference type="AlphaFoldDB" id="A0A6A6CLC2"/>